<sequence>MPSTLCLSRGVHSQIQLQQCGSDLQRPGASGKLSCKNSYFSFRRQFLSSYCMSWVKKRPEQGMEWIGYINLYSGDTSYNQKFKGKATLSTDTSTKTAYMELSSLVSEDSVVYYCARHSVVTTS</sequence>
<accession>A0ABK0LAD3</accession>
<dbReference type="SUPFAM" id="SSF48726">
    <property type="entry name" value="Immunoglobulin"/>
    <property type="match status" value="1"/>
</dbReference>
<dbReference type="InterPro" id="IPR050199">
    <property type="entry name" value="IgHV"/>
</dbReference>
<dbReference type="InterPro" id="IPR013106">
    <property type="entry name" value="Ig_V-set"/>
</dbReference>
<dbReference type="Gene3D" id="2.60.40.10">
    <property type="entry name" value="Immunoglobulins"/>
    <property type="match status" value="1"/>
</dbReference>
<dbReference type="InterPro" id="IPR013783">
    <property type="entry name" value="Ig-like_fold"/>
</dbReference>
<proteinExistence type="predicted"/>
<protein>
    <recommendedName>
        <fullName evidence="4">Ig-like domain-containing protein</fullName>
    </recommendedName>
</protein>
<keyword evidence="1" id="KW-0391">Immunity</keyword>
<evidence type="ECO:0000313" key="5">
    <source>
        <dbReference type="Ensembl" id="ENSRNOP00000102192.1"/>
    </source>
</evidence>
<dbReference type="SMART" id="SM00406">
    <property type="entry name" value="IGv"/>
    <property type="match status" value="1"/>
</dbReference>
<evidence type="ECO:0000313" key="6">
    <source>
        <dbReference type="Proteomes" id="UP000002494"/>
    </source>
</evidence>
<keyword evidence="2" id="KW-1064">Adaptive immunity</keyword>
<reference evidence="5" key="2">
    <citation type="submission" date="2025-08" db="UniProtKB">
        <authorList>
            <consortium name="Ensembl"/>
        </authorList>
    </citation>
    <scope>IDENTIFICATION</scope>
    <source>
        <strain evidence="5">Brown Norway</strain>
    </source>
</reference>
<name>A0ABK0LAD3_RAT</name>
<dbReference type="InterPro" id="IPR007110">
    <property type="entry name" value="Ig-like_dom"/>
</dbReference>
<dbReference type="Ensembl" id="ENSRNOT00000155896.1">
    <property type="protein sequence ID" value="ENSRNOP00000102192.1"/>
    <property type="gene ID" value="ENSRNOG00000090819.1"/>
</dbReference>
<feature type="domain" description="Ig-like" evidence="4">
    <location>
        <begin position="2"/>
        <end position="123"/>
    </location>
</feature>
<dbReference type="GeneTree" id="ENSGT00950000183013"/>
<dbReference type="Proteomes" id="UP000002494">
    <property type="component" value="Chromosome 6"/>
</dbReference>
<organism evidence="5 6">
    <name type="scientific">Rattus norvegicus</name>
    <name type="common">Rat</name>
    <dbReference type="NCBI Taxonomy" id="10116"/>
    <lineage>
        <taxon>Eukaryota</taxon>
        <taxon>Metazoa</taxon>
        <taxon>Chordata</taxon>
        <taxon>Craniata</taxon>
        <taxon>Vertebrata</taxon>
        <taxon>Euteleostomi</taxon>
        <taxon>Mammalia</taxon>
        <taxon>Eutheria</taxon>
        <taxon>Euarchontoglires</taxon>
        <taxon>Glires</taxon>
        <taxon>Rodentia</taxon>
        <taxon>Myomorpha</taxon>
        <taxon>Muroidea</taxon>
        <taxon>Muridae</taxon>
        <taxon>Murinae</taxon>
        <taxon>Rattus</taxon>
    </lineage>
</organism>
<evidence type="ECO:0000256" key="2">
    <source>
        <dbReference type="ARBA" id="ARBA00023130"/>
    </source>
</evidence>
<evidence type="ECO:0000259" key="4">
    <source>
        <dbReference type="PROSITE" id="PS50835"/>
    </source>
</evidence>
<dbReference type="PROSITE" id="PS50835">
    <property type="entry name" value="IG_LIKE"/>
    <property type="match status" value="1"/>
</dbReference>
<reference evidence="5" key="1">
    <citation type="submission" date="2024-01" db="EMBL/GenBank/DDBJ databases">
        <title>GRCr8: a new rat reference genome assembly contstructed from accurate long reads and long range scaffolding.</title>
        <authorList>
            <person name="Doris P.A."/>
            <person name="Kalbfleisch T."/>
            <person name="Li K."/>
            <person name="Howe K."/>
            <person name="Wood J."/>
        </authorList>
    </citation>
    <scope>NUCLEOTIDE SEQUENCE [LARGE SCALE GENOMIC DNA]</scope>
    <source>
        <strain evidence="5">Brown Norway</strain>
    </source>
</reference>
<evidence type="ECO:0000256" key="3">
    <source>
        <dbReference type="ARBA" id="ARBA00043265"/>
    </source>
</evidence>
<evidence type="ECO:0000256" key="1">
    <source>
        <dbReference type="ARBA" id="ARBA00022859"/>
    </source>
</evidence>
<dbReference type="PANTHER" id="PTHR23266">
    <property type="entry name" value="IMMUNOGLOBULIN HEAVY CHAIN"/>
    <property type="match status" value="1"/>
</dbReference>
<keyword evidence="3" id="KW-1280">Immunoglobulin</keyword>
<reference evidence="5" key="3">
    <citation type="submission" date="2025-09" db="UniProtKB">
        <authorList>
            <consortium name="Ensembl"/>
        </authorList>
    </citation>
    <scope>IDENTIFICATION</scope>
    <source>
        <strain evidence="5">Brown Norway</strain>
    </source>
</reference>
<keyword evidence="6" id="KW-1185">Reference proteome</keyword>
<dbReference type="InterPro" id="IPR036179">
    <property type="entry name" value="Ig-like_dom_sf"/>
</dbReference>